<comment type="function">
    <text evidence="8">Acts as a ribosome collision sensor, splitting the ribosome into its 2 subunits. Detects stalled/collided 70S ribosomes which it binds and splits by an ATP-hydrolysis driven conformational change. Acts upstream of the ribosome quality control system (RQC), a ribosome-associated complex that mediates the extraction of incompletely synthesized nascent chains from stalled ribosomes and their subsequent degradation. Probably generates substrates for RQC.</text>
</comment>
<dbReference type="NCBIfam" id="TIGR01069">
    <property type="entry name" value="mutS2"/>
    <property type="match status" value="1"/>
</dbReference>
<organism evidence="11 12">
    <name type="scientific">Proteiniclasticum ruminis</name>
    <dbReference type="NCBI Taxonomy" id="398199"/>
    <lineage>
        <taxon>Bacteria</taxon>
        <taxon>Bacillati</taxon>
        <taxon>Bacillota</taxon>
        <taxon>Clostridia</taxon>
        <taxon>Eubacteriales</taxon>
        <taxon>Clostridiaceae</taxon>
        <taxon>Proteiniclasticum</taxon>
    </lineage>
</organism>
<dbReference type="PANTHER" id="PTHR48466">
    <property type="entry name" value="OS10G0509000 PROTEIN-RELATED"/>
    <property type="match status" value="1"/>
</dbReference>
<dbReference type="SMART" id="SM00463">
    <property type="entry name" value="SMR"/>
    <property type="match status" value="1"/>
</dbReference>
<dbReference type="Pfam" id="PF00488">
    <property type="entry name" value="MutS_V"/>
    <property type="match status" value="1"/>
</dbReference>
<keyword evidence="4 8" id="KW-0378">Hydrolase</keyword>
<dbReference type="InterPro" id="IPR000432">
    <property type="entry name" value="DNA_mismatch_repair_MutS_C"/>
</dbReference>
<dbReference type="GO" id="GO:0019843">
    <property type="term" value="F:rRNA binding"/>
    <property type="evidence" value="ECO:0007669"/>
    <property type="project" value="UniProtKB-UniRule"/>
</dbReference>
<comment type="subunit">
    <text evidence="8">Homodimer. Binds to stalled ribosomes, contacting rRNA.</text>
</comment>
<keyword evidence="5 8" id="KW-0067">ATP-binding</keyword>
<keyword evidence="2 8" id="KW-0699">rRNA-binding</keyword>
<dbReference type="EMBL" id="FNDZ01000004">
    <property type="protein sequence ID" value="SDI75568.1"/>
    <property type="molecule type" value="Genomic_DNA"/>
</dbReference>
<keyword evidence="9" id="KW-0175">Coiled coil</keyword>
<feature type="coiled-coil region" evidence="9">
    <location>
        <begin position="510"/>
        <end position="621"/>
    </location>
</feature>
<dbReference type="SMART" id="SM00533">
    <property type="entry name" value="MUTSd"/>
    <property type="match status" value="1"/>
</dbReference>
<dbReference type="GO" id="GO:0004519">
    <property type="term" value="F:endonuclease activity"/>
    <property type="evidence" value="ECO:0007669"/>
    <property type="project" value="UniProtKB-UniRule"/>
</dbReference>
<dbReference type="Pfam" id="PF01713">
    <property type="entry name" value="Smr"/>
    <property type="match status" value="1"/>
</dbReference>
<dbReference type="InterPro" id="IPR036063">
    <property type="entry name" value="Smr_dom_sf"/>
</dbReference>
<evidence type="ECO:0000259" key="10">
    <source>
        <dbReference type="PROSITE" id="PS50828"/>
    </source>
</evidence>
<dbReference type="InterPro" id="IPR046893">
    <property type="entry name" value="MSSS"/>
</dbReference>
<feature type="domain" description="Smr" evidence="10">
    <location>
        <begin position="706"/>
        <end position="781"/>
    </location>
</feature>
<dbReference type="AlphaFoldDB" id="A0A1G8N5X3"/>
<dbReference type="GO" id="GO:0043023">
    <property type="term" value="F:ribosomal large subunit binding"/>
    <property type="evidence" value="ECO:0007669"/>
    <property type="project" value="UniProtKB-UniRule"/>
</dbReference>
<dbReference type="Proteomes" id="UP000183255">
    <property type="component" value="Unassembled WGS sequence"/>
</dbReference>
<keyword evidence="8" id="KW-0255">Endonuclease</keyword>
<dbReference type="SUPFAM" id="SSF160443">
    <property type="entry name" value="SMR domain-like"/>
    <property type="match status" value="1"/>
</dbReference>
<dbReference type="InterPro" id="IPR002625">
    <property type="entry name" value="Smr_dom"/>
</dbReference>
<evidence type="ECO:0000256" key="9">
    <source>
        <dbReference type="SAM" id="Coils"/>
    </source>
</evidence>
<dbReference type="PIRSF" id="PIRSF005814">
    <property type="entry name" value="MutS_YshD"/>
    <property type="match status" value="1"/>
</dbReference>
<evidence type="ECO:0000256" key="1">
    <source>
        <dbReference type="ARBA" id="ARBA00022722"/>
    </source>
</evidence>
<proteinExistence type="inferred from homology"/>
<evidence type="ECO:0000313" key="11">
    <source>
        <dbReference type="EMBL" id="SDI75568.1"/>
    </source>
</evidence>
<dbReference type="InterPro" id="IPR005747">
    <property type="entry name" value="MutS2"/>
</dbReference>
<dbReference type="GO" id="GO:0140664">
    <property type="term" value="F:ATP-dependent DNA damage sensor activity"/>
    <property type="evidence" value="ECO:0007669"/>
    <property type="project" value="InterPro"/>
</dbReference>
<dbReference type="GO" id="GO:0005524">
    <property type="term" value="F:ATP binding"/>
    <property type="evidence" value="ECO:0007669"/>
    <property type="project" value="UniProtKB-UniRule"/>
</dbReference>
<dbReference type="GO" id="GO:0045910">
    <property type="term" value="P:negative regulation of DNA recombination"/>
    <property type="evidence" value="ECO:0007669"/>
    <property type="project" value="InterPro"/>
</dbReference>
<evidence type="ECO:0000256" key="5">
    <source>
        <dbReference type="ARBA" id="ARBA00022840"/>
    </source>
</evidence>
<comment type="function">
    <text evidence="8">Endonuclease that is involved in the suppression of homologous recombination and thus may have a key role in the control of bacterial genetic diversity.</text>
</comment>
<dbReference type="Gene3D" id="3.30.1370.110">
    <property type="match status" value="1"/>
</dbReference>
<dbReference type="SUPFAM" id="SSF52540">
    <property type="entry name" value="P-loop containing nucleoside triphosphate hydrolases"/>
    <property type="match status" value="1"/>
</dbReference>
<dbReference type="GO" id="GO:0006298">
    <property type="term" value="P:mismatch repair"/>
    <property type="evidence" value="ECO:0007669"/>
    <property type="project" value="InterPro"/>
</dbReference>
<evidence type="ECO:0000256" key="4">
    <source>
        <dbReference type="ARBA" id="ARBA00022801"/>
    </source>
</evidence>
<dbReference type="HAMAP" id="MF_00092">
    <property type="entry name" value="MutS2"/>
    <property type="match status" value="1"/>
</dbReference>
<dbReference type="CDD" id="cd03280">
    <property type="entry name" value="ABC_MutS2"/>
    <property type="match status" value="1"/>
</dbReference>
<dbReference type="GO" id="GO:0016887">
    <property type="term" value="F:ATP hydrolysis activity"/>
    <property type="evidence" value="ECO:0007669"/>
    <property type="project" value="InterPro"/>
</dbReference>
<feature type="binding site" evidence="8">
    <location>
        <begin position="329"/>
        <end position="336"/>
    </location>
    <ligand>
        <name>ATP</name>
        <dbReference type="ChEBI" id="CHEBI:30616"/>
    </ligand>
</feature>
<accession>A0A1G8N5X3</accession>
<name>A0A1G8N5X3_9CLOT</name>
<evidence type="ECO:0000256" key="7">
    <source>
        <dbReference type="ARBA" id="ARBA00023125"/>
    </source>
</evidence>
<sequence length="781" mass="87543">MNEKNIQKLEFPKIREKVAAYAVSSPGKEEILKLMPFTSKTEILRALQETNEAKSLLDEKGGAPFEGVYDVLGTLNYIGKGGTASIDGLVKTANILKSARLLKDYVGKDEKTGALQELTAGVTSLKNLENAIYQAITDENEIADHASDALLRIRRTLREKTASVKDKIQGMVRENEKYLQDAIYTVRGDRYVIPVKAEHKSQVKGLIHDQSASGATLFIEPMGLVNLNNEIKELMLKEKAEVERILMELSQKVDKDLPLVQANADIVYALDVIFAKAKYSIRTDGTMPALMENLTFNLRDARHPLIPDKVVVPSTIYMEEGITAIIITGPNTGGKTVTLKTVGLLHIMAMSGILIPVTDGSSIGHYSSIYADIGDEQSIEQSLSTFSSHMVNIVHIIEEADERALVLFDELGAGTDPTEGAALAMAILETLKERGLHIMATTHYSELKAYALKSDKTTNASVEFNVETLRPTYRLLIGVPGKSNAFLISKRLGLPDEFIERSRAYIDKEALRFEELIESLEKSRRDASKDARFAENIKNELKRKEEELEKKLQRIEEIREKALRDARQEGKKYLEEAKEKADVLLKQLREIEQNVDLKDSRRSLQSLRDTLKKDLEKGEQKELFERVEGEKVTEFKEGQEVLLSTLNQKVSILSLPDAKGDLMVQAGIMKLSVNKRDLVMLKEDKKQRKFEKREARLNLRSVSTSCDVRGSDALEAERAVDYYLDEASMGGLLEVTIIHGMGTGILKEHLWDMFRHHPHVKKYRLGEYGEGGKGVTIVTLK</sequence>
<gene>
    <name evidence="8" type="primary">mutS2</name>
    <name evidence="8" type="synonym">rqcU</name>
    <name evidence="11" type="ORF">SAMN05421804_104104</name>
</gene>
<evidence type="ECO:0000256" key="8">
    <source>
        <dbReference type="HAMAP-Rule" id="MF_00092"/>
    </source>
</evidence>
<dbReference type="SMART" id="SM00534">
    <property type="entry name" value="MUTSac"/>
    <property type="match status" value="1"/>
</dbReference>
<dbReference type="InterPro" id="IPR027417">
    <property type="entry name" value="P-loop_NTPase"/>
</dbReference>
<comment type="similarity">
    <text evidence="8">Belongs to the DNA mismatch repair MutS family. MutS2 subfamily.</text>
</comment>
<dbReference type="PROSITE" id="PS50828">
    <property type="entry name" value="SMR"/>
    <property type="match status" value="1"/>
</dbReference>
<dbReference type="Gene3D" id="3.40.50.300">
    <property type="entry name" value="P-loop containing nucleotide triphosphate hydrolases"/>
    <property type="match status" value="1"/>
</dbReference>
<dbReference type="EC" id="3.1.-.-" evidence="8"/>
<dbReference type="InterPro" id="IPR036187">
    <property type="entry name" value="DNA_mismatch_repair_MutS_sf"/>
</dbReference>
<evidence type="ECO:0000256" key="3">
    <source>
        <dbReference type="ARBA" id="ARBA00022741"/>
    </source>
</evidence>
<keyword evidence="1 8" id="KW-0540">Nuclease</keyword>
<evidence type="ECO:0000256" key="6">
    <source>
        <dbReference type="ARBA" id="ARBA00022884"/>
    </source>
</evidence>
<dbReference type="PANTHER" id="PTHR48466:SF2">
    <property type="entry name" value="OS10G0509000 PROTEIN"/>
    <property type="match status" value="1"/>
</dbReference>
<dbReference type="GO" id="GO:0030983">
    <property type="term" value="F:mismatched DNA binding"/>
    <property type="evidence" value="ECO:0007669"/>
    <property type="project" value="InterPro"/>
</dbReference>
<dbReference type="SUPFAM" id="SSF48334">
    <property type="entry name" value="DNA repair protein MutS, domain III"/>
    <property type="match status" value="1"/>
</dbReference>
<dbReference type="InterPro" id="IPR045076">
    <property type="entry name" value="MutS"/>
</dbReference>
<dbReference type="GO" id="GO:0072344">
    <property type="term" value="P:rescue of stalled ribosome"/>
    <property type="evidence" value="ECO:0007669"/>
    <property type="project" value="UniProtKB-UniRule"/>
</dbReference>
<feature type="coiled-coil region" evidence="9">
    <location>
        <begin position="224"/>
        <end position="252"/>
    </location>
</feature>
<dbReference type="PROSITE" id="PS00486">
    <property type="entry name" value="DNA_MISMATCH_REPAIR_2"/>
    <property type="match status" value="1"/>
</dbReference>
<protein>
    <recommendedName>
        <fullName evidence="8">Endonuclease MutS2</fullName>
        <ecNumber evidence="8">3.1.-.-</ecNumber>
    </recommendedName>
    <alternativeName>
        <fullName evidence="8">Ribosome-associated protein quality control-upstream factor</fullName>
        <shortName evidence="8">RQC-upstream factor</shortName>
        <shortName evidence="8">RqcU</shortName>
        <ecNumber evidence="8">3.6.4.-</ecNumber>
    </alternativeName>
</protein>
<evidence type="ECO:0000256" key="2">
    <source>
        <dbReference type="ARBA" id="ARBA00022730"/>
    </source>
</evidence>
<evidence type="ECO:0000313" key="12">
    <source>
        <dbReference type="Proteomes" id="UP000183255"/>
    </source>
</evidence>
<keyword evidence="3 8" id="KW-0547">Nucleotide-binding</keyword>
<dbReference type="RefSeq" id="WP_031576129.1">
    <property type="nucleotide sequence ID" value="NZ_FNDZ01000004.1"/>
</dbReference>
<dbReference type="FunFam" id="3.40.50.300:FF:000830">
    <property type="entry name" value="Endonuclease MutS2"/>
    <property type="match status" value="1"/>
</dbReference>
<dbReference type="EC" id="3.6.4.-" evidence="8"/>
<keyword evidence="6 8" id="KW-0694">RNA-binding</keyword>
<reference evidence="11 12" key="1">
    <citation type="submission" date="2016-10" db="EMBL/GenBank/DDBJ databases">
        <authorList>
            <person name="de Groot N.N."/>
        </authorList>
    </citation>
    <scope>NUCLEOTIDE SEQUENCE [LARGE SCALE GENOMIC DNA]</scope>
    <source>
        <strain evidence="11 12">CGMCC 1.5058</strain>
    </source>
</reference>
<keyword evidence="7 8" id="KW-0238">DNA-binding</keyword>
<dbReference type="Pfam" id="PF20297">
    <property type="entry name" value="MSSS"/>
    <property type="match status" value="1"/>
</dbReference>
<dbReference type="InterPro" id="IPR007696">
    <property type="entry name" value="DNA_mismatch_repair_MutS_core"/>
</dbReference>